<dbReference type="OrthoDB" id="99480at2"/>
<dbReference type="GO" id="GO:0044718">
    <property type="term" value="P:siderophore transmembrane transport"/>
    <property type="evidence" value="ECO:0007669"/>
    <property type="project" value="TreeGrafter"/>
</dbReference>
<comment type="subcellular location">
    <subcellularLocation>
        <location evidence="1 7">Cell outer membrane</location>
        <topology evidence="1 7">Multi-pass membrane protein</topology>
    </subcellularLocation>
</comment>
<evidence type="ECO:0000256" key="2">
    <source>
        <dbReference type="ARBA" id="ARBA00022448"/>
    </source>
</evidence>
<dbReference type="PANTHER" id="PTHR30069">
    <property type="entry name" value="TONB-DEPENDENT OUTER MEMBRANE RECEPTOR"/>
    <property type="match status" value="1"/>
</dbReference>
<evidence type="ECO:0000256" key="3">
    <source>
        <dbReference type="ARBA" id="ARBA00022452"/>
    </source>
</evidence>
<evidence type="ECO:0000313" key="11">
    <source>
        <dbReference type="Proteomes" id="UP000061382"/>
    </source>
</evidence>
<dbReference type="Gene3D" id="2.170.130.10">
    <property type="entry name" value="TonB-dependent receptor, plug domain"/>
    <property type="match status" value="1"/>
</dbReference>
<keyword evidence="8" id="KW-0732">Signal</keyword>
<evidence type="ECO:0000256" key="4">
    <source>
        <dbReference type="ARBA" id="ARBA00022692"/>
    </source>
</evidence>
<keyword evidence="4 7" id="KW-0812">Transmembrane</keyword>
<dbReference type="Pfam" id="PF13715">
    <property type="entry name" value="CarbopepD_reg_2"/>
    <property type="match status" value="1"/>
</dbReference>
<protein>
    <submittedName>
        <fullName evidence="10">TonB-dependent receptor</fullName>
    </submittedName>
</protein>
<dbReference type="Gene3D" id="2.40.170.20">
    <property type="entry name" value="TonB-dependent receptor, beta-barrel domain"/>
    <property type="match status" value="1"/>
</dbReference>
<evidence type="ECO:0000256" key="5">
    <source>
        <dbReference type="ARBA" id="ARBA00023136"/>
    </source>
</evidence>
<dbReference type="Pfam" id="PF07715">
    <property type="entry name" value="Plug"/>
    <property type="match status" value="1"/>
</dbReference>
<dbReference type="InterPro" id="IPR039426">
    <property type="entry name" value="TonB-dep_rcpt-like"/>
</dbReference>
<dbReference type="PANTHER" id="PTHR30069:SF36">
    <property type="entry name" value="BLL6948 PROTEIN"/>
    <property type="match status" value="1"/>
</dbReference>
<dbReference type="PATRIC" id="fig|512763.3.peg.3945"/>
<evidence type="ECO:0000256" key="1">
    <source>
        <dbReference type="ARBA" id="ARBA00004571"/>
    </source>
</evidence>
<dbReference type="InterPro" id="IPR008969">
    <property type="entry name" value="CarboxyPept-like_regulatory"/>
</dbReference>
<dbReference type="AlphaFoldDB" id="A0A0P0CSQ1"/>
<evidence type="ECO:0000256" key="6">
    <source>
        <dbReference type="ARBA" id="ARBA00023237"/>
    </source>
</evidence>
<keyword evidence="11" id="KW-1185">Reference proteome</keyword>
<dbReference type="InterPro" id="IPR037066">
    <property type="entry name" value="Plug_dom_sf"/>
</dbReference>
<dbReference type="GO" id="GO:0009279">
    <property type="term" value="C:cell outer membrane"/>
    <property type="evidence" value="ECO:0007669"/>
    <property type="project" value="UniProtKB-SubCell"/>
</dbReference>
<dbReference type="EMBL" id="CP012643">
    <property type="protein sequence ID" value="ALJ00508.1"/>
    <property type="molecule type" value="Genomic_DNA"/>
</dbReference>
<evidence type="ECO:0000256" key="7">
    <source>
        <dbReference type="PROSITE-ProRule" id="PRU01360"/>
    </source>
</evidence>
<dbReference type="InterPro" id="IPR036942">
    <property type="entry name" value="Beta-barrel_TonB_sf"/>
</dbReference>
<dbReference type="PROSITE" id="PS52016">
    <property type="entry name" value="TONB_DEPENDENT_REC_3"/>
    <property type="match status" value="1"/>
</dbReference>
<dbReference type="Gene3D" id="2.60.40.1120">
    <property type="entry name" value="Carboxypeptidase-like, regulatory domain"/>
    <property type="match status" value="1"/>
</dbReference>
<dbReference type="SUPFAM" id="SSF56935">
    <property type="entry name" value="Porins"/>
    <property type="match status" value="1"/>
</dbReference>
<comment type="similarity">
    <text evidence="7">Belongs to the TonB-dependent receptor family.</text>
</comment>
<gene>
    <name evidence="10" type="ORF">DC20_17945</name>
</gene>
<organism evidence="10 11">
    <name type="scientific">Rufibacter tibetensis</name>
    <dbReference type="NCBI Taxonomy" id="512763"/>
    <lineage>
        <taxon>Bacteria</taxon>
        <taxon>Pseudomonadati</taxon>
        <taxon>Bacteroidota</taxon>
        <taxon>Cytophagia</taxon>
        <taxon>Cytophagales</taxon>
        <taxon>Hymenobacteraceae</taxon>
        <taxon>Rufibacter</taxon>
    </lineage>
</organism>
<evidence type="ECO:0000256" key="8">
    <source>
        <dbReference type="SAM" id="SignalP"/>
    </source>
</evidence>
<reference evidence="10 11" key="1">
    <citation type="submission" date="2015-08" db="EMBL/GenBank/DDBJ databases">
        <title>Complete genome sequence of Rufibacter tibetensis strain 1351t, a radiation-resistant bacterium from tibet plateau.</title>
        <authorList>
            <person name="Dai J."/>
        </authorList>
    </citation>
    <scope>NUCLEOTIDE SEQUENCE [LARGE SCALE GENOMIC DNA]</scope>
    <source>
        <strain evidence="10 11">1351</strain>
    </source>
</reference>
<keyword evidence="3 7" id="KW-1134">Transmembrane beta strand</keyword>
<keyword evidence="10" id="KW-0675">Receptor</keyword>
<evidence type="ECO:0000313" key="10">
    <source>
        <dbReference type="EMBL" id="ALJ00508.1"/>
    </source>
</evidence>
<dbReference type="RefSeq" id="WP_062545090.1">
    <property type="nucleotide sequence ID" value="NZ_CP012643.1"/>
</dbReference>
<accession>A0A0P0CSQ1</accession>
<feature type="chain" id="PRO_5006042835" evidence="8">
    <location>
        <begin position="21"/>
        <end position="757"/>
    </location>
</feature>
<feature type="signal peptide" evidence="8">
    <location>
        <begin position="1"/>
        <end position="20"/>
    </location>
</feature>
<dbReference type="SUPFAM" id="SSF49464">
    <property type="entry name" value="Carboxypeptidase regulatory domain-like"/>
    <property type="match status" value="1"/>
</dbReference>
<keyword evidence="5 7" id="KW-0472">Membrane</keyword>
<sequence length="757" mass="84413">MRKGWLFLLLCLTIAQVTYAHEVSIKGVVYSKITNTPLEGAIVSITQLEKTSVTDRFGKYAFHNLKAGEYEVKVSYLGFLQEVQTVSVTSGIPAVLTTHLETSNLELQEVSVVAKRENPLQLISAVDAQLRPIHNAQEMLRMVPGLIIAQHAGGGKAEQIFLRGFDIDHGTDISLTADGMPVNMVSHAHGQGYSDLHFLIPETIEAVDFGKGPYHADKGNFATAGYADFRTRSVLDQSMLKFEAGQFDTYRAVGMVNLLGQNARNNQQNAYIASEYLFSNGYFESPQGLNRFNVLGRYQGIFNKNTILTASLSAFKSNWDASGQIPERAVMDGSIGRFGAIDDTEGGYTSRYNANITLDKTLGNGALLKNQAYAVKYGFELYSNFTFFLNDPENGDQIRQKENREIYGYQSSYEQDLTFLGFPLRHKMGVGFRYDDIHDSELSRTKNRSTTLSQVQKGDIDELNAFTYVSETWELTPRFTVNAALRADRIFFTYRNALAEQDIPAVQKNAQNRFSPKLNLTYAVSPVVQVYLNSGMGYHSNDTRVSAGTSGREALPAARGTDLGLTFKPANRWFLNTALWFLDLDQELVYVGDEGVVEPSGKSRRYGVDVSVRGQITDYLYLDTDLNLARPRARDEERGNDYIPLAPTITSTGGLSFQNKKGFKGSMRYRFVGDRAANEDYSVTASGYFLLDAVASYTYKNLEFKLSGENLLNSNWKEAQFDTESRLAGEIDPVSEIHFTPGTPFFLKFGVAYTFGK</sequence>
<dbReference type="InterPro" id="IPR012910">
    <property type="entry name" value="Plug_dom"/>
</dbReference>
<dbReference type="KEGG" id="rti:DC20_17945"/>
<dbReference type="Proteomes" id="UP000061382">
    <property type="component" value="Chromosome"/>
</dbReference>
<name>A0A0P0CSQ1_9BACT</name>
<keyword evidence="6 7" id="KW-0998">Cell outer membrane</keyword>
<feature type="domain" description="TonB-dependent receptor plug" evidence="9">
    <location>
        <begin position="120"/>
        <end position="225"/>
    </location>
</feature>
<proteinExistence type="inferred from homology"/>
<evidence type="ECO:0000259" key="9">
    <source>
        <dbReference type="Pfam" id="PF07715"/>
    </source>
</evidence>
<dbReference type="GO" id="GO:0015344">
    <property type="term" value="F:siderophore uptake transmembrane transporter activity"/>
    <property type="evidence" value="ECO:0007669"/>
    <property type="project" value="TreeGrafter"/>
</dbReference>
<keyword evidence="2 7" id="KW-0813">Transport</keyword>